<feature type="transmembrane region" description="Helical" evidence="5">
    <location>
        <begin position="60"/>
        <end position="77"/>
    </location>
</feature>
<evidence type="ECO:0000256" key="1">
    <source>
        <dbReference type="ARBA" id="ARBA00004141"/>
    </source>
</evidence>
<comment type="caution">
    <text evidence="8">The sequence shown here is derived from an EMBL/GenBank/DDBJ whole genome shotgun (WGS) entry which is preliminary data.</text>
</comment>
<name>A0A4R3JSV4_9FIRM</name>
<feature type="domain" description="Integral membrane bound transporter" evidence="6">
    <location>
        <begin position="214"/>
        <end position="333"/>
    </location>
</feature>
<dbReference type="Proteomes" id="UP000702954">
    <property type="component" value="Unassembled WGS sequence"/>
</dbReference>
<feature type="transmembrane region" description="Helical" evidence="5">
    <location>
        <begin position="207"/>
        <end position="230"/>
    </location>
</feature>
<feature type="transmembrane region" description="Helical" evidence="5">
    <location>
        <begin position="83"/>
        <end position="100"/>
    </location>
</feature>
<evidence type="ECO:0000313" key="8">
    <source>
        <dbReference type="EMBL" id="TCS70283.1"/>
    </source>
</evidence>
<feature type="transmembrane region" description="Helical" evidence="5">
    <location>
        <begin position="33"/>
        <end position="53"/>
    </location>
</feature>
<evidence type="ECO:0000259" key="6">
    <source>
        <dbReference type="Pfam" id="PF13515"/>
    </source>
</evidence>
<dbReference type="InterPro" id="IPR049453">
    <property type="entry name" value="Memb_transporter_dom"/>
</dbReference>
<dbReference type="Proteomes" id="UP000294613">
    <property type="component" value="Unassembled WGS sequence"/>
</dbReference>
<keyword evidence="10" id="KW-1185">Reference proteome</keyword>
<dbReference type="EMBL" id="SLZV01000001">
    <property type="protein sequence ID" value="TCS70283.1"/>
    <property type="molecule type" value="Genomic_DNA"/>
</dbReference>
<evidence type="ECO:0000313" key="7">
    <source>
        <dbReference type="EMBL" id="GBU04095.1"/>
    </source>
</evidence>
<dbReference type="AlphaFoldDB" id="A0A4R3JSV4"/>
<evidence type="ECO:0000256" key="4">
    <source>
        <dbReference type="ARBA" id="ARBA00023136"/>
    </source>
</evidence>
<sequence length="357" mass="39817">MTFYQELQLNQAGSKALIRNIKDPKEKWKHICIYLFKILLTVAFCVVFVTIYTKVFGEENSIVGVVVLLAVMVFRNADLGIKNSHGVLLLAIIYGILAFGPRISNMVGPFPAFLINVVCIGALMSLGCHNVIMSNHSTFVLGYLLLQGYDTTGNSYLLRLAGLSVGAFATCFILWRNHRKVHYKRTIRHIFQEFDIHSMRTRWQIRLTLGVSTAMLFASLIHLPRVMWVGIATMSVLLPFKKDLIERVKYRAPGNILGGLCFLCLYYLLPESCYGYIGMIGGIGVGLSATYGWQAVFNSFGALSIAMSSFGVAGAIILRVLTNAFGSVYGLLFHNIFESGYNWISEKVFAKKMVSEN</sequence>
<organism evidence="8 9">
    <name type="scientific">Faecalimonas umbilicata</name>
    <dbReference type="NCBI Taxonomy" id="1912855"/>
    <lineage>
        <taxon>Bacteria</taxon>
        <taxon>Bacillati</taxon>
        <taxon>Bacillota</taxon>
        <taxon>Clostridia</taxon>
        <taxon>Lachnospirales</taxon>
        <taxon>Lachnospiraceae</taxon>
        <taxon>Faecalimonas</taxon>
    </lineage>
</organism>
<evidence type="ECO:0000256" key="2">
    <source>
        <dbReference type="ARBA" id="ARBA00022692"/>
    </source>
</evidence>
<dbReference type="RefSeq" id="WP_116441156.1">
    <property type="nucleotide sequence ID" value="NZ_BHEO01000002.1"/>
</dbReference>
<keyword evidence="2 5" id="KW-0812">Transmembrane</keyword>
<feature type="transmembrane region" description="Helical" evidence="5">
    <location>
        <begin position="250"/>
        <end position="269"/>
    </location>
</feature>
<protein>
    <submittedName>
        <fullName evidence="7">FUSC family protein</fullName>
    </submittedName>
    <submittedName>
        <fullName evidence="8">Fusaric acid resistance family protein</fullName>
    </submittedName>
</protein>
<reference evidence="7 10" key="1">
    <citation type="journal article" date="2018" name="Int. J. Syst. Evol. Microbiol.">
        <title>Draft Genome Sequence of Faecalimonas umbilicata JCM 30896T, an Acetate-Producing Bacterium Isolated from Human Feces.</title>
        <authorList>
            <person name="Sakamoto M."/>
            <person name="Ikeyama N."/>
            <person name="Yuki M."/>
            <person name="Ohkuma M."/>
        </authorList>
    </citation>
    <scope>NUCLEOTIDE SEQUENCE [LARGE SCALE GENOMIC DNA]</scope>
    <source>
        <strain evidence="7 10">EGH7</strain>
    </source>
</reference>
<evidence type="ECO:0000256" key="5">
    <source>
        <dbReference type="SAM" id="Phobius"/>
    </source>
</evidence>
<evidence type="ECO:0000313" key="9">
    <source>
        <dbReference type="Proteomes" id="UP000294613"/>
    </source>
</evidence>
<feature type="transmembrane region" description="Helical" evidence="5">
    <location>
        <begin position="156"/>
        <end position="175"/>
    </location>
</feature>
<accession>A0A4R3JSV4</accession>
<evidence type="ECO:0000313" key="10">
    <source>
        <dbReference type="Proteomes" id="UP000702954"/>
    </source>
</evidence>
<keyword evidence="3 5" id="KW-1133">Transmembrane helix</keyword>
<evidence type="ECO:0000256" key="3">
    <source>
        <dbReference type="ARBA" id="ARBA00022989"/>
    </source>
</evidence>
<proteinExistence type="predicted"/>
<dbReference type="GO" id="GO:0016020">
    <property type="term" value="C:membrane"/>
    <property type="evidence" value="ECO:0007669"/>
    <property type="project" value="UniProtKB-SubCell"/>
</dbReference>
<feature type="transmembrane region" description="Helical" evidence="5">
    <location>
        <begin position="112"/>
        <end position="132"/>
    </location>
</feature>
<keyword evidence="4 5" id="KW-0472">Membrane</keyword>
<dbReference type="Pfam" id="PF13515">
    <property type="entry name" value="FUSC_2"/>
    <property type="match status" value="1"/>
</dbReference>
<gene>
    <name evidence="8" type="ORF">EDD74_101132</name>
    <name evidence="7" type="ORF">FAEUMB_06360</name>
</gene>
<comment type="subcellular location">
    <subcellularLocation>
        <location evidence="1">Membrane</location>
        <topology evidence="1">Multi-pass membrane protein</topology>
    </subcellularLocation>
</comment>
<reference evidence="8 9" key="2">
    <citation type="submission" date="2019-03" db="EMBL/GenBank/DDBJ databases">
        <title>Genomic Encyclopedia of Type Strains, Phase IV (KMG-IV): sequencing the most valuable type-strain genomes for metagenomic binning, comparative biology and taxonomic classification.</title>
        <authorList>
            <person name="Goeker M."/>
        </authorList>
    </citation>
    <scope>NUCLEOTIDE SEQUENCE [LARGE SCALE GENOMIC DNA]</scope>
    <source>
        <strain evidence="8 9">DSM 103426</strain>
    </source>
</reference>
<dbReference type="EMBL" id="BHEO01000002">
    <property type="protein sequence ID" value="GBU04095.1"/>
    <property type="molecule type" value="Genomic_DNA"/>
</dbReference>
<feature type="transmembrane region" description="Helical" evidence="5">
    <location>
        <begin position="276"/>
        <end position="294"/>
    </location>
</feature>